<dbReference type="InterPro" id="IPR028978">
    <property type="entry name" value="Chorismate_lyase_/UTRA_dom_sf"/>
</dbReference>
<sequence>MTGQRWTSQSINYLTPRSSESSDAWAEEASQKGSKGTQSILFVGEVTPPRIVAAELDLEPGGVAVVRQRAMYLDGHPVELTDSYYPVDIARGTRLAEARKIPGGAVTLLAQLGKAVAHVSESVNVDLPGPEIERALQLTSGEPVLVLTRTSHSREGEPVEVSVMTMTRGTRLGYEMKVG</sequence>
<dbReference type="PANTHER" id="PTHR44846:SF17">
    <property type="entry name" value="GNTR-FAMILY TRANSCRIPTIONAL REGULATOR"/>
    <property type="match status" value="1"/>
</dbReference>
<accession>A0ABW7TAI0</accession>
<dbReference type="EMBL" id="JBIRRB010000012">
    <property type="protein sequence ID" value="MFI0914535.1"/>
    <property type="molecule type" value="Genomic_DNA"/>
</dbReference>
<dbReference type="Proteomes" id="UP001611162">
    <property type="component" value="Unassembled WGS sequence"/>
</dbReference>
<dbReference type="InterPro" id="IPR050679">
    <property type="entry name" value="Bact_HTH_transcr_reg"/>
</dbReference>
<dbReference type="PANTHER" id="PTHR44846">
    <property type="entry name" value="MANNOSYL-D-GLYCERATE TRANSPORT/METABOLISM SYSTEM REPRESSOR MNGR-RELATED"/>
    <property type="match status" value="1"/>
</dbReference>
<organism evidence="3 4">
    <name type="scientific">Streptomyces abikoensis</name>
    <dbReference type="NCBI Taxonomy" id="97398"/>
    <lineage>
        <taxon>Bacteria</taxon>
        <taxon>Bacillati</taxon>
        <taxon>Actinomycetota</taxon>
        <taxon>Actinomycetes</taxon>
        <taxon>Kitasatosporales</taxon>
        <taxon>Streptomycetaceae</taxon>
        <taxon>Streptomyces</taxon>
    </lineage>
</organism>
<comment type="caution">
    <text evidence="3">The sequence shown here is derived from an EMBL/GenBank/DDBJ whole genome shotgun (WGS) entry which is preliminary data.</text>
</comment>
<evidence type="ECO:0000259" key="2">
    <source>
        <dbReference type="SMART" id="SM00866"/>
    </source>
</evidence>
<reference evidence="3 4" key="1">
    <citation type="submission" date="2024-10" db="EMBL/GenBank/DDBJ databases">
        <title>The Natural Products Discovery Center: Release of the First 8490 Sequenced Strains for Exploring Actinobacteria Biosynthetic Diversity.</title>
        <authorList>
            <person name="Kalkreuter E."/>
            <person name="Kautsar S.A."/>
            <person name="Yang D."/>
            <person name="Bader C.D."/>
            <person name="Teijaro C.N."/>
            <person name="Fluegel L."/>
            <person name="Davis C.M."/>
            <person name="Simpson J.R."/>
            <person name="Lauterbach L."/>
            <person name="Steele A.D."/>
            <person name="Gui C."/>
            <person name="Meng S."/>
            <person name="Li G."/>
            <person name="Viehrig K."/>
            <person name="Ye F."/>
            <person name="Su P."/>
            <person name="Kiefer A.F."/>
            <person name="Nichols A."/>
            <person name="Cepeda A.J."/>
            <person name="Yan W."/>
            <person name="Fan B."/>
            <person name="Jiang Y."/>
            <person name="Adhikari A."/>
            <person name="Zheng C.-J."/>
            <person name="Schuster L."/>
            <person name="Cowan T.M."/>
            <person name="Smanski M.J."/>
            <person name="Chevrette M.G."/>
            <person name="De Carvalho L.P.S."/>
            <person name="Shen B."/>
        </authorList>
    </citation>
    <scope>NUCLEOTIDE SEQUENCE [LARGE SCALE GENOMIC DNA]</scope>
    <source>
        <strain evidence="3 4">NPDC020979</strain>
    </source>
</reference>
<gene>
    <name evidence="3" type="ORF">ACH4TF_29395</name>
</gene>
<dbReference type="SMART" id="SM00866">
    <property type="entry name" value="UTRA"/>
    <property type="match status" value="1"/>
</dbReference>
<name>A0ABW7TAI0_9ACTN</name>
<dbReference type="RefSeq" id="WP_397614460.1">
    <property type="nucleotide sequence ID" value="NZ_JBIRRB010000012.1"/>
</dbReference>
<feature type="region of interest" description="Disordered" evidence="1">
    <location>
        <begin position="1"/>
        <end position="31"/>
    </location>
</feature>
<dbReference type="Pfam" id="PF07702">
    <property type="entry name" value="UTRA"/>
    <property type="match status" value="1"/>
</dbReference>
<dbReference type="Gene3D" id="3.40.1410.10">
    <property type="entry name" value="Chorismate lyase-like"/>
    <property type="match status" value="1"/>
</dbReference>
<feature type="compositionally biased region" description="Polar residues" evidence="1">
    <location>
        <begin position="1"/>
        <end position="17"/>
    </location>
</feature>
<proteinExistence type="predicted"/>
<feature type="domain" description="UbiC transcription regulator-associated" evidence="2">
    <location>
        <begin position="31"/>
        <end position="173"/>
    </location>
</feature>
<keyword evidence="4" id="KW-1185">Reference proteome</keyword>
<feature type="compositionally biased region" description="Low complexity" evidence="1">
    <location>
        <begin position="18"/>
        <end position="28"/>
    </location>
</feature>
<evidence type="ECO:0000256" key="1">
    <source>
        <dbReference type="SAM" id="MobiDB-lite"/>
    </source>
</evidence>
<dbReference type="InterPro" id="IPR011663">
    <property type="entry name" value="UTRA"/>
</dbReference>
<evidence type="ECO:0000313" key="3">
    <source>
        <dbReference type="EMBL" id="MFI0914535.1"/>
    </source>
</evidence>
<dbReference type="SUPFAM" id="SSF64288">
    <property type="entry name" value="Chorismate lyase-like"/>
    <property type="match status" value="1"/>
</dbReference>
<evidence type="ECO:0000313" key="4">
    <source>
        <dbReference type="Proteomes" id="UP001611162"/>
    </source>
</evidence>
<protein>
    <submittedName>
        <fullName evidence="3">GntR family transcriptional regulator</fullName>
    </submittedName>
</protein>